<keyword evidence="3" id="KW-1185">Reference proteome</keyword>
<feature type="transmembrane region" description="Helical" evidence="1">
    <location>
        <begin position="59"/>
        <end position="75"/>
    </location>
</feature>
<reference evidence="2 3" key="1">
    <citation type="submission" date="2020-09" db="EMBL/GenBank/DDBJ databases">
        <title>De no assembly of potato wild relative species, Solanum commersonii.</title>
        <authorList>
            <person name="Cho K."/>
        </authorList>
    </citation>
    <scope>NUCLEOTIDE SEQUENCE [LARGE SCALE GENOMIC DNA]</scope>
    <source>
        <strain evidence="2">LZ3.2</strain>
        <tissue evidence="2">Leaf</tissue>
    </source>
</reference>
<keyword evidence="1" id="KW-0812">Transmembrane</keyword>
<keyword evidence="1" id="KW-1133">Transmembrane helix</keyword>
<dbReference type="EMBL" id="JACXVP010000002">
    <property type="protein sequence ID" value="KAG5619523.1"/>
    <property type="molecule type" value="Genomic_DNA"/>
</dbReference>
<comment type="caution">
    <text evidence="2">The sequence shown here is derived from an EMBL/GenBank/DDBJ whole genome shotgun (WGS) entry which is preliminary data.</text>
</comment>
<dbReference type="Proteomes" id="UP000824120">
    <property type="component" value="Chromosome 2"/>
</dbReference>
<keyword evidence="1" id="KW-0472">Membrane</keyword>
<proteinExistence type="predicted"/>
<protein>
    <submittedName>
        <fullName evidence="2">Uncharacterized protein</fullName>
    </submittedName>
</protein>
<evidence type="ECO:0000313" key="2">
    <source>
        <dbReference type="EMBL" id="KAG5619523.1"/>
    </source>
</evidence>
<evidence type="ECO:0000313" key="3">
    <source>
        <dbReference type="Proteomes" id="UP000824120"/>
    </source>
</evidence>
<name>A0A9J6A5F3_SOLCO</name>
<organism evidence="2 3">
    <name type="scientific">Solanum commersonii</name>
    <name type="common">Commerson's wild potato</name>
    <name type="synonym">Commerson's nightshade</name>
    <dbReference type="NCBI Taxonomy" id="4109"/>
    <lineage>
        <taxon>Eukaryota</taxon>
        <taxon>Viridiplantae</taxon>
        <taxon>Streptophyta</taxon>
        <taxon>Embryophyta</taxon>
        <taxon>Tracheophyta</taxon>
        <taxon>Spermatophyta</taxon>
        <taxon>Magnoliopsida</taxon>
        <taxon>eudicotyledons</taxon>
        <taxon>Gunneridae</taxon>
        <taxon>Pentapetalae</taxon>
        <taxon>asterids</taxon>
        <taxon>lamiids</taxon>
        <taxon>Solanales</taxon>
        <taxon>Solanaceae</taxon>
        <taxon>Solanoideae</taxon>
        <taxon>Solaneae</taxon>
        <taxon>Solanum</taxon>
    </lineage>
</organism>
<feature type="transmembrane region" description="Helical" evidence="1">
    <location>
        <begin position="20"/>
        <end position="38"/>
    </location>
</feature>
<dbReference type="AlphaFoldDB" id="A0A9J6A5F3"/>
<feature type="transmembrane region" description="Helical" evidence="1">
    <location>
        <begin position="127"/>
        <end position="151"/>
    </location>
</feature>
<evidence type="ECO:0000256" key="1">
    <source>
        <dbReference type="SAM" id="Phobius"/>
    </source>
</evidence>
<accession>A0A9J6A5F3</accession>
<gene>
    <name evidence="2" type="ORF">H5410_004741</name>
</gene>
<sequence length="240" mass="28590">MKKSKVLFYNSSLYSKVIGVSQIFFEAFLVLFVCFLIFRPLRYLRNIRSFSGSYEKKKIFRPFYGIYVILGHFRAVTKRNKVLFYCSSRYSKLRKEVKFCSVIRHKFYGHWCNIRHDILRSLVQVKFFLGDFGIVCVFLNFRPFCGIYVILGHFRVIMKRSKFCSVILHDILRSLMQVKKNLRRFCIVCVCLLIFCNFGAFTSYSSIFGQLRKEVKFCFVIHHNILGSLVQIEIFSRHFL</sequence>
<feature type="transmembrane region" description="Helical" evidence="1">
    <location>
        <begin position="185"/>
        <end position="207"/>
    </location>
</feature>